<evidence type="ECO:0000259" key="1">
    <source>
        <dbReference type="SMART" id="SM01321"/>
    </source>
</evidence>
<feature type="domain" description="Transposase IS200-like" evidence="1">
    <location>
        <begin position="10"/>
        <end position="121"/>
    </location>
</feature>
<dbReference type="GO" id="GO:0006313">
    <property type="term" value="P:DNA transposition"/>
    <property type="evidence" value="ECO:0007669"/>
    <property type="project" value="InterPro"/>
</dbReference>
<proteinExistence type="predicted"/>
<dbReference type="InterPro" id="IPR036515">
    <property type="entry name" value="Transposase_17_sf"/>
</dbReference>
<dbReference type="SUPFAM" id="SSF143422">
    <property type="entry name" value="Transposase IS200-like"/>
    <property type="match status" value="1"/>
</dbReference>
<dbReference type="InterPro" id="IPR002686">
    <property type="entry name" value="Transposase_17"/>
</dbReference>
<evidence type="ECO:0000313" key="3">
    <source>
        <dbReference type="Proteomes" id="UP000236728"/>
    </source>
</evidence>
<dbReference type="PANTHER" id="PTHR36966:SF1">
    <property type="entry name" value="REP-ASSOCIATED TYROSINE TRANSPOSASE"/>
    <property type="match status" value="1"/>
</dbReference>
<dbReference type="GO" id="GO:0004803">
    <property type="term" value="F:transposase activity"/>
    <property type="evidence" value="ECO:0007669"/>
    <property type="project" value="InterPro"/>
</dbReference>
<dbReference type="GO" id="GO:0043565">
    <property type="term" value="F:sequence-specific DNA binding"/>
    <property type="evidence" value="ECO:0007669"/>
    <property type="project" value="TreeGrafter"/>
</dbReference>
<sequence length="152" mass="17856">MPPRREPFRQAGQTYFLTFVTADRQWFFRNERWAILLLNQMERHRAEFDLHDFVIMPDHVYLLLSPHVALERVVQLMKGGFSFNAKRAFEWKGDIWQPGFSDHRIRDHDDYLTHVAYIRKNAASLGEGKRRFDGASCTLELAPEPQGLKPLG</sequence>
<dbReference type="Gene3D" id="3.30.70.1290">
    <property type="entry name" value="Transposase IS200-like"/>
    <property type="match status" value="1"/>
</dbReference>
<accession>A0A1H5YF51</accession>
<dbReference type="PANTHER" id="PTHR36966">
    <property type="entry name" value="REP-ASSOCIATED TYROSINE TRANSPOSASE"/>
    <property type="match status" value="1"/>
</dbReference>
<dbReference type="SMART" id="SM01321">
    <property type="entry name" value="Y1_Tnp"/>
    <property type="match status" value="1"/>
</dbReference>
<dbReference type="NCBIfam" id="NF047646">
    <property type="entry name" value="REP_Tyr_transpos"/>
    <property type="match status" value="1"/>
</dbReference>
<evidence type="ECO:0000313" key="2">
    <source>
        <dbReference type="EMBL" id="SEG22678.1"/>
    </source>
</evidence>
<dbReference type="OrthoDB" id="129261at2"/>
<dbReference type="AlphaFoldDB" id="A0A1H5YF51"/>
<reference evidence="2 3" key="1">
    <citation type="submission" date="2016-10" db="EMBL/GenBank/DDBJ databases">
        <authorList>
            <person name="de Groot N.N."/>
        </authorList>
    </citation>
    <scope>NUCLEOTIDE SEQUENCE [LARGE SCALE GENOMIC DNA]</scope>
    <source>
        <strain evidence="2 3">DSM 22489</strain>
    </source>
</reference>
<organism evidence="2 3">
    <name type="scientific">Bryocella elongata</name>
    <dbReference type="NCBI Taxonomy" id="863522"/>
    <lineage>
        <taxon>Bacteria</taxon>
        <taxon>Pseudomonadati</taxon>
        <taxon>Acidobacteriota</taxon>
        <taxon>Terriglobia</taxon>
        <taxon>Terriglobales</taxon>
        <taxon>Acidobacteriaceae</taxon>
        <taxon>Bryocella</taxon>
    </lineage>
</organism>
<protein>
    <submittedName>
        <fullName evidence="2">Putative transposase</fullName>
    </submittedName>
</protein>
<dbReference type="EMBL" id="FNVA01000003">
    <property type="protein sequence ID" value="SEG22678.1"/>
    <property type="molecule type" value="Genomic_DNA"/>
</dbReference>
<name>A0A1H5YF51_9BACT</name>
<gene>
    <name evidence="2" type="ORF">SAMN05421819_2279</name>
</gene>
<dbReference type="Proteomes" id="UP000236728">
    <property type="component" value="Unassembled WGS sequence"/>
</dbReference>
<dbReference type="RefSeq" id="WP_103933144.1">
    <property type="nucleotide sequence ID" value="NZ_FNVA01000003.1"/>
</dbReference>
<dbReference type="InterPro" id="IPR052715">
    <property type="entry name" value="RAYT_transposase"/>
</dbReference>
<keyword evidence="3" id="KW-1185">Reference proteome</keyword>
<dbReference type="Pfam" id="PF01797">
    <property type="entry name" value="Y1_Tnp"/>
    <property type="match status" value="1"/>
</dbReference>